<dbReference type="Proteomes" id="UP000077659">
    <property type="component" value="Unassembled WGS sequence"/>
</dbReference>
<gene>
    <name evidence="2" type="ORF">A7D17_09580</name>
</gene>
<evidence type="ECO:0000313" key="3">
    <source>
        <dbReference type="Proteomes" id="UP000077659"/>
    </source>
</evidence>
<feature type="signal peptide" evidence="1">
    <location>
        <begin position="1"/>
        <end position="25"/>
    </location>
</feature>
<name>A0A1A9MF17_9XANT</name>
<comment type="caution">
    <text evidence="2">The sequence shown here is derived from an EMBL/GenBank/DDBJ whole genome shotgun (WGS) entry which is preliminary data.</text>
</comment>
<dbReference type="AlphaFoldDB" id="A0A1A9MF17"/>
<organism evidence="2 3">
    <name type="scientific">Xanthomonas floridensis</name>
    <dbReference type="NCBI Taxonomy" id="1843580"/>
    <lineage>
        <taxon>Bacteria</taxon>
        <taxon>Pseudomonadati</taxon>
        <taxon>Pseudomonadota</taxon>
        <taxon>Gammaproteobacteria</taxon>
        <taxon>Lysobacterales</taxon>
        <taxon>Lysobacteraceae</taxon>
        <taxon>Xanthomonas</taxon>
    </lineage>
</organism>
<reference evidence="2 3" key="1">
    <citation type="submission" date="2016-05" db="EMBL/GenBank/DDBJ databases">
        <title>Pathogenic, phenotypic and molecular characterisation of Xanthomonas nasturtii sp. nov. and Xanthomonas floridensis sp. nov., new species of Xanthomonas associated with watercress production in Florida.</title>
        <authorList>
            <person name="Vicente J.G."/>
            <person name="Rothwell S."/>
            <person name="Holub E.B."/>
            <person name="Studholme D.J."/>
        </authorList>
    </citation>
    <scope>NUCLEOTIDE SEQUENCE [LARGE SCALE GENOMIC DNA]</scope>
    <source>
        <strain evidence="2 3">WHRI 8848</strain>
    </source>
</reference>
<protein>
    <recommendedName>
        <fullName evidence="4">DUF5625 domain-containing protein</fullName>
    </recommendedName>
</protein>
<proteinExistence type="predicted"/>
<evidence type="ECO:0008006" key="4">
    <source>
        <dbReference type="Google" id="ProtNLM"/>
    </source>
</evidence>
<evidence type="ECO:0000256" key="1">
    <source>
        <dbReference type="SAM" id="SignalP"/>
    </source>
</evidence>
<feature type="chain" id="PRO_5008393075" description="DUF5625 domain-containing protein" evidence="1">
    <location>
        <begin position="26"/>
        <end position="212"/>
    </location>
</feature>
<dbReference type="OrthoDB" id="6003360at2"/>
<sequence length="212" mass="22865">MQRYCQILLCVLVCSGISLLTSCQAQTTQTQDVPTRVAADGQVPIVRPLQLTAMTSPMVVEFNVQPPGKSATDTLFLGIRVGDEDALKSLEAAQALRRSSLHAELVLKRLEPSGAVNIPLVRVESQAGVPARTIAVSADGRVPGVWLDEVDGSSLQSAGLESPERRYTQLAFAWAQGIQPGRYRLSIRLLGQPPQLASIKSELLVACRHKSK</sequence>
<accession>A0A1A9MF17</accession>
<dbReference type="EMBL" id="LXNG01000002">
    <property type="protein sequence ID" value="OAG69123.1"/>
    <property type="molecule type" value="Genomic_DNA"/>
</dbReference>
<dbReference type="PROSITE" id="PS51257">
    <property type="entry name" value="PROKAR_LIPOPROTEIN"/>
    <property type="match status" value="1"/>
</dbReference>
<evidence type="ECO:0000313" key="2">
    <source>
        <dbReference type="EMBL" id="OAG69123.1"/>
    </source>
</evidence>
<keyword evidence="1" id="KW-0732">Signal</keyword>